<accession>A0A3E0VKD6</accession>
<name>A0A3E0VKD6_9MICO</name>
<dbReference type="GO" id="GO:0016020">
    <property type="term" value="C:membrane"/>
    <property type="evidence" value="ECO:0007669"/>
    <property type="project" value="UniProtKB-SubCell"/>
</dbReference>
<dbReference type="PANTHER" id="PTHR31082">
    <property type="entry name" value="PHEROMONE-REGULATED MEMBRANE PROTEIN 10"/>
    <property type="match status" value="1"/>
</dbReference>
<keyword evidence="2" id="KW-1133">Transmembrane helix</keyword>
<feature type="transmembrane region" description="Helical" evidence="2">
    <location>
        <begin position="310"/>
        <end position="337"/>
    </location>
</feature>
<feature type="transmembrane region" description="Helical" evidence="2">
    <location>
        <begin position="424"/>
        <end position="442"/>
    </location>
</feature>
<comment type="similarity">
    <text evidence="1">Belongs to the ThrE exporter (TC 2.A.79) family.</text>
</comment>
<keyword evidence="2" id="KW-0472">Membrane</keyword>
<evidence type="ECO:0000256" key="2">
    <source>
        <dbReference type="SAM" id="Phobius"/>
    </source>
</evidence>
<feature type="transmembrane region" description="Helical" evidence="2">
    <location>
        <begin position="277"/>
        <end position="298"/>
    </location>
</feature>
<protein>
    <recommendedName>
        <fullName evidence="3">Threonine/serine exporter-like N-terminal domain-containing protein</fullName>
    </recommendedName>
</protein>
<feature type="transmembrane region" description="Helical" evidence="2">
    <location>
        <begin position="370"/>
        <end position="389"/>
    </location>
</feature>
<feature type="domain" description="Threonine/serine exporter-like N-terminal" evidence="3">
    <location>
        <begin position="149"/>
        <end position="330"/>
    </location>
</feature>
<reference evidence="4 5" key="1">
    <citation type="submission" date="2017-04" db="EMBL/GenBank/DDBJ databases">
        <title>Comparative genome analysis of Subtercola boreus.</title>
        <authorList>
            <person name="Cho Y.-J."/>
            <person name="Cho A."/>
            <person name="Kim O.-S."/>
            <person name="Lee J.-I."/>
        </authorList>
    </citation>
    <scope>NUCLEOTIDE SEQUENCE [LARGE SCALE GENOMIC DNA]</scope>
    <source>
        <strain evidence="4 5">K300</strain>
    </source>
</reference>
<evidence type="ECO:0000313" key="4">
    <source>
        <dbReference type="EMBL" id="RFA09880.1"/>
    </source>
</evidence>
<dbReference type="Proteomes" id="UP000256486">
    <property type="component" value="Unassembled WGS sequence"/>
</dbReference>
<dbReference type="AlphaFoldDB" id="A0A3E0VKD6"/>
<dbReference type="InterPro" id="IPR051361">
    <property type="entry name" value="ThrE/Ser_Exporter"/>
</dbReference>
<sequence>MSALDLVRRLFGWSLKPPAQSVQPPEDVAVDTSILTMLRTLGIAMLASSQATNDVESTLYEIAETYHLTGIRIAVLPTLVVLQLDSIPSVAVDTGTISTARIAAGLVDDVRGANGRGAVRGAIVHGSASSGMAGAGAAGEPVRAGRTDLDTVSSLSVRLDQAGAIDELVNEARLGLLNPDDAATRFAVIRSSRARFPAWMVVIGHTVLCLGFGLTLNPTLSAVPAYLLLGAIVGLMLLLGRRLPTLASAMPVFAAFIVTIVTVLFLAGPAGGDPLRLITPALVSFLPGLTLTVASIELTSNQIIAGASRIVYGVAQLLLLTFGVIAGFTVTASAGMIGVGVQLGWWTSVLGVTLVAAGYVLFLSAPKRSFLWILLALFVAYGAQSLGALAIGPQLGGFVGALVIVPVSRLFARFRTAPPATVMTLASFWLLVPGALGFIGLSETATQSAGSATTVVNTALSLFSIALGILVGTGLTRDFDRARRARRAARQGS</sequence>
<organism evidence="4 5">
    <name type="scientific">Subtercola boreus</name>
    <dbReference type="NCBI Taxonomy" id="120213"/>
    <lineage>
        <taxon>Bacteria</taxon>
        <taxon>Bacillati</taxon>
        <taxon>Actinomycetota</taxon>
        <taxon>Actinomycetes</taxon>
        <taxon>Micrococcales</taxon>
        <taxon>Microbacteriaceae</taxon>
        <taxon>Subtercola</taxon>
    </lineage>
</organism>
<dbReference type="Pfam" id="PF06738">
    <property type="entry name" value="ThrE"/>
    <property type="match status" value="1"/>
</dbReference>
<evidence type="ECO:0000313" key="5">
    <source>
        <dbReference type="Proteomes" id="UP000256486"/>
    </source>
</evidence>
<dbReference type="RefSeq" id="WP_116415281.1">
    <property type="nucleotide sequence ID" value="NZ_NBWZ01000001.1"/>
</dbReference>
<proteinExistence type="inferred from homology"/>
<dbReference type="PANTHER" id="PTHR31082:SF4">
    <property type="entry name" value="PHEROMONE-REGULATED MEMBRANE PROTEIN 10"/>
    <property type="match status" value="1"/>
</dbReference>
<comment type="caution">
    <text evidence="4">The sequence shown here is derived from an EMBL/GenBank/DDBJ whole genome shotgun (WGS) entry which is preliminary data.</text>
</comment>
<keyword evidence="2" id="KW-0812">Transmembrane</keyword>
<dbReference type="InterPro" id="IPR010619">
    <property type="entry name" value="ThrE-like_N"/>
</dbReference>
<keyword evidence="5" id="KW-1185">Reference proteome</keyword>
<feature type="transmembrane region" description="Helical" evidence="2">
    <location>
        <begin position="343"/>
        <end position="363"/>
    </location>
</feature>
<feature type="transmembrane region" description="Helical" evidence="2">
    <location>
        <begin position="196"/>
        <end position="216"/>
    </location>
</feature>
<feature type="transmembrane region" description="Helical" evidence="2">
    <location>
        <begin position="252"/>
        <end position="271"/>
    </location>
</feature>
<evidence type="ECO:0000256" key="1">
    <source>
        <dbReference type="ARBA" id="ARBA00034125"/>
    </source>
</evidence>
<dbReference type="GO" id="GO:0022857">
    <property type="term" value="F:transmembrane transporter activity"/>
    <property type="evidence" value="ECO:0007669"/>
    <property type="project" value="InterPro"/>
</dbReference>
<feature type="transmembrane region" description="Helical" evidence="2">
    <location>
        <begin position="222"/>
        <end position="240"/>
    </location>
</feature>
<feature type="transmembrane region" description="Helical" evidence="2">
    <location>
        <begin position="454"/>
        <end position="476"/>
    </location>
</feature>
<dbReference type="OrthoDB" id="235893at2"/>
<gene>
    <name evidence="4" type="ORF">B7R54_12210</name>
</gene>
<evidence type="ECO:0000259" key="3">
    <source>
        <dbReference type="Pfam" id="PF06738"/>
    </source>
</evidence>
<dbReference type="EMBL" id="NBWZ01000001">
    <property type="protein sequence ID" value="RFA09880.1"/>
    <property type="molecule type" value="Genomic_DNA"/>
</dbReference>
<feature type="transmembrane region" description="Helical" evidence="2">
    <location>
        <begin position="395"/>
        <end position="412"/>
    </location>
</feature>